<evidence type="ECO:0000313" key="2">
    <source>
        <dbReference type="Proteomes" id="UP000499080"/>
    </source>
</evidence>
<dbReference type="AlphaFoldDB" id="A0A4Y2JAR9"/>
<feature type="non-terminal residue" evidence="1">
    <location>
        <position position="63"/>
    </location>
</feature>
<comment type="caution">
    <text evidence="1">The sequence shown here is derived from an EMBL/GenBank/DDBJ whole genome shotgun (WGS) entry which is preliminary data.</text>
</comment>
<gene>
    <name evidence="1" type="ORF">AVEN_248210_1</name>
</gene>
<proteinExistence type="predicted"/>
<accession>A0A4Y2JAR9</accession>
<evidence type="ECO:0000313" key="1">
    <source>
        <dbReference type="EMBL" id="GBM86316.1"/>
    </source>
</evidence>
<organism evidence="1 2">
    <name type="scientific">Araneus ventricosus</name>
    <name type="common">Orbweaver spider</name>
    <name type="synonym">Epeira ventricosa</name>
    <dbReference type="NCBI Taxonomy" id="182803"/>
    <lineage>
        <taxon>Eukaryota</taxon>
        <taxon>Metazoa</taxon>
        <taxon>Ecdysozoa</taxon>
        <taxon>Arthropoda</taxon>
        <taxon>Chelicerata</taxon>
        <taxon>Arachnida</taxon>
        <taxon>Araneae</taxon>
        <taxon>Araneomorphae</taxon>
        <taxon>Entelegynae</taxon>
        <taxon>Araneoidea</taxon>
        <taxon>Araneidae</taxon>
        <taxon>Araneus</taxon>
    </lineage>
</organism>
<dbReference type="Proteomes" id="UP000499080">
    <property type="component" value="Unassembled WGS sequence"/>
</dbReference>
<dbReference type="EMBL" id="BGPR01003301">
    <property type="protein sequence ID" value="GBM86316.1"/>
    <property type="molecule type" value="Genomic_DNA"/>
</dbReference>
<sequence length="63" mass="6726">MPLTPDLGDDFGDKTKVPKNPGHFVISLIGACEIVIRYPIVWDRLGSANGFGISLLSVVLNAS</sequence>
<keyword evidence="2" id="KW-1185">Reference proteome</keyword>
<protein>
    <submittedName>
        <fullName evidence="1">Uncharacterized protein</fullName>
    </submittedName>
</protein>
<reference evidence="1 2" key="1">
    <citation type="journal article" date="2019" name="Sci. Rep.">
        <title>Orb-weaving spider Araneus ventricosus genome elucidates the spidroin gene catalogue.</title>
        <authorList>
            <person name="Kono N."/>
            <person name="Nakamura H."/>
            <person name="Ohtoshi R."/>
            <person name="Moran D.A.P."/>
            <person name="Shinohara A."/>
            <person name="Yoshida Y."/>
            <person name="Fujiwara M."/>
            <person name="Mori M."/>
            <person name="Tomita M."/>
            <person name="Arakawa K."/>
        </authorList>
    </citation>
    <scope>NUCLEOTIDE SEQUENCE [LARGE SCALE GENOMIC DNA]</scope>
</reference>
<name>A0A4Y2JAR9_ARAVE</name>